<organism evidence="3 4">
    <name type="scientific">Cichlidogyrus casuarinus</name>
    <dbReference type="NCBI Taxonomy" id="1844966"/>
    <lineage>
        <taxon>Eukaryota</taxon>
        <taxon>Metazoa</taxon>
        <taxon>Spiralia</taxon>
        <taxon>Lophotrochozoa</taxon>
        <taxon>Platyhelminthes</taxon>
        <taxon>Monogenea</taxon>
        <taxon>Monopisthocotylea</taxon>
        <taxon>Dactylogyridea</taxon>
        <taxon>Ancyrocephalidae</taxon>
        <taxon>Cichlidogyrus</taxon>
    </lineage>
</organism>
<evidence type="ECO:0000313" key="3">
    <source>
        <dbReference type="EMBL" id="KAL3321173.1"/>
    </source>
</evidence>
<dbReference type="Proteomes" id="UP001626550">
    <property type="component" value="Unassembled WGS sequence"/>
</dbReference>
<reference evidence="3 4" key="1">
    <citation type="submission" date="2024-11" db="EMBL/GenBank/DDBJ databases">
        <title>Adaptive evolution of stress response genes in parasites aligns with host niche diversity.</title>
        <authorList>
            <person name="Hahn C."/>
            <person name="Resl P."/>
        </authorList>
    </citation>
    <scope>NUCLEOTIDE SEQUENCE [LARGE SCALE GENOMIC DNA]</scope>
    <source>
        <strain evidence="3">EGGRZ-B1_66</strain>
        <tissue evidence="3">Body</tissue>
    </source>
</reference>
<dbReference type="Gene3D" id="2.60.40.10">
    <property type="entry name" value="Immunoglobulins"/>
    <property type="match status" value="2"/>
</dbReference>
<dbReference type="PANTHER" id="PTHR13817">
    <property type="entry name" value="TITIN"/>
    <property type="match status" value="1"/>
</dbReference>
<dbReference type="InterPro" id="IPR050964">
    <property type="entry name" value="Striated_Muscle_Regulatory"/>
</dbReference>
<dbReference type="CDD" id="cd00063">
    <property type="entry name" value="FN3"/>
    <property type="match status" value="2"/>
</dbReference>
<evidence type="ECO:0000256" key="1">
    <source>
        <dbReference type="ARBA" id="ARBA00022737"/>
    </source>
</evidence>
<keyword evidence="1" id="KW-0677">Repeat</keyword>
<dbReference type="PANTHER" id="PTHR13817:SF151">
    <property type="entry name" value="TITIN"/>
    <property type="match status" value="1"/>
</dbReference>
<evidence type="ECO:0000259" key="2">
    <source>
        <dbReference type="PROSITE" id="PS50853"/>
    </source>
</evidence>
<dbReference type="InterPro" id="IPR036116">
    <property type="entry name" value="FN3_sf"/>
</dbReference>
<sequence>MTYVPSAPEGPLQIDVRPTKAVNLEGSDYRAPRTGSSLKRRLISIGEGEVPSGYGDFDETIYRLTGEERPISRPSRRSTFADSQLEVPSVFLSWRAPRDTGGLPITEYLVEKRQGSYGDWIPSISVPPERLSAHLPMPVIRDRYAPQDYAFRVKAINEVGESEPLVTMSSLPVSSQMPISLTSPDRYSYQDRLPLPPSGPIRYDLSPSRSMVHLKWQAPKYPRELKLPDYQSRMPTGYIIEAAADDSSDAPWVEVGRATPTSLRAELPLPHVLLDQRHGLLGHEPYRQLLYRVRAENQYGISAPLVTRIKLPTEHVESRFKAPGPLMGKLETTISNDFDIHDPYKPVEITLKWPSLRSPTQVSSDVYGRYRALDHSSVGYQLEYRKLDEVAWKPIATLPYGQESYVFKPPPSVPKYQPTSAFSSAYGSLSSLVDHTPKFLTDAYKFRVAPRDWRGAGDFIESDIVSWTVEGTDNRGYREIAIGSSVPLR</sequence>
<proteinExistence type="predicted"/>
<feature type="domain" description="Fibronectin type-III" evidence="2">
    <location>
        <begin position="73"/>
        <end position="185"/>
    </location>
</feature>
<dbReference type="EMBL" id="JBJKFK010000007">
    <property type="protein sequence ID" value="KAL3321173.1"/>
    <property type="molecule type" value="Genomic_DNA"/>
</dbReference>
<dbReference type="InterPro" id="IPR003961">
    <property type="entry name" value="FN3_dom"/>
</dbReference>
<accession>A0ABD2QNS2</accession>
<dbReference type="InterPro" id="IPR013783">
    <property type="entry name" value="Ig-like_fold"/>
</dbReference>
<dbReference type="SUPFAM" id="SSF49265">
    <property type="entry name" value="Fibronectin type III"/>
    <property type="match status" value="1"/>
</dbReference>
<evidence type="ECO:0000313" key="4">
    <source>
        <dbReference type="Proteomes" id="UP001626550"/>
    </source>
</evidence>
<dbReference type="AlphaFoldDB" id="A0ABD2QNS2"/>
<protein>
    <recommendedName>
        <fullName evidence="2">Fibronectin type-III domain-containing protein</fullName>
    </recommendedName>
</protein>
<keyword evidence="4" id="KW-1185">Reference proteome</keyword>
<name>A0ABD2QNS2_9PLAT</name>
<comment type="caution">
    <text evidence="3">The sequence shown here is derived from an EMBL/GenBank/DDBJ whole genome shotgun (WGS) entry which is preliminary data.</text>
</comment>
<dbReference type="PROSITE" id="PS50853">
    <property type="entry name" value="FN3"/>
    <property type="match status" value="1"/>
</dbReference>
<gene>
    <name evidence="3" type="ORF">Ciccas_000130</name>
</gene>
<dbReference type="SMART" id="SM00060">
    <property type="entry name" value="FN3"/>
    <property type="match status" value="2"/>
</dbReference>